<evidence type="ECO:0000313" key="2">
    <source>
        <dbReference type="EMBL" id="PIO57208.1"/>
    </source>
</evidence>
<evidence type="ECO:0000313" key="3">
    <source>
        <dbReference type="Proteomes" id="UP000230423"/>
    </source>
</evidence>
<evidence type="ECO:0000256" key="1">
    <source>
        <dbReference type="SAM" id="SignalP"/>
    </source>
</evidence>
<accession>A0A2G9TH22</accession>
<protein>
    <submittedName>
        <fullName evidence="2">Uncharacterized protein</fullName>
    </submittedName>
</protein>
<feature type="non-terminal residue" evidence="2">
    <location>
        <position position="131"/>
    </location>
</feature>
<dbReference type="PANTHER" id="PTHR47049">
    <property type="entry name" value="PIEZO-TYPE MECHANOSENSITIVE ION CHANNEL HOMOLOG"/>
    <property type="match status" value="1"/>
</dbReference>
<proteinExistence type="predicted"/>
<reference evidence="2 3" key="1">
    <citation type="submission" date="2015-09" db="EMBL/GenBank/DDBJ databases">
        <title>Draft genome of the parasitic nematode Teladorsagia circumcincta isolate WARC Sus (inbred).</title>
        <authorList>
            <person name="Mitreva M."/>
        </authorList>
    </citation>
    <scope>NUCLEOTIDE SEQUENCE [LARGE SCALE GENOMIC DNA]</scope>
    <source>
        <strain evidence="2 3">S</strain>
    </source>
</reference>
<dbReference type="EMBL" id="KZ366946">
    <property type="protein sequence ID" value="PIO57208.1"/>
    <property type="molecule type" value="Genomic_DNA"/>
</dbReference>
<dbReference type="AlphaFoldDB" id="A0A2G9TH22"/>
<organism evidence="2 3">
    <name type="scientific">Teladorsagia circumcincta</name>
    <name type="common">Brown stomach worm</name>
    <name type="synonym">Ostertagia circumcincta</name>
    <dbReference type="NCBI Taxonomy" id="45464"/>
    <lineage>
        <taxon>Eukaryota</taxon>
        <taxon>Metazoa</taxon>
        <taxon>Ecdysozoa</taxon>
        <taxon>Nematoda</taxon>
        <taxon>Chromadorea</taxon>
        <taxon>Rhabditida</taxon>
        <taxon>Rhabditina</taxon>
        <taxon>Rhabditomorpha</taxon>
        <taxon>Strongyloidea</taxon>
        <taxon>Trichostrongylidae</taxon>
        <taxon>Teladorsagia</taxon>
    </lineage>
</organism>
<dbReference type="OrthoDB" id="303066at2759"/>
<dbReference type="GO" id="GO:0008381">
    <property type="term" value="F:mechanosensitive monoatomic ion channel activity"/>
    <property type="evidence" value="ECO:0007669"/>
    <property type="project" value="InterPro"/>
</dbReference>
<feature type="signal peptide" evidence="1">
    <location>
        <begin position="1"/>
        <end position="18"/>
    </location>
</feature>
<keyword evidence="1" id="KW-0732">Signal</keyword>
<dbReference type="Proteomes" id="UP000230423">
    <property type="component" value="Unassembled WGS sequence"/>
</dbReference>
<dbReference type="PANTHER" id="PTHR47049:SF2">
    <property type="entry name" value="PIEZO-TYPE MECHANOSENSITIVE ION CHANNEL HOMOLOG"/>
    <property type="match status" value="1"/>
</dbReference>
<feature type="non-terminal residue" evidence="2">
    <location>
        <position position="1"/>
    </location>
</feature>
<gene>
    <name evidence="2" type="ORF">TELCIR_21388</name>
</gene>
<dbReference type="InterPro" id="IPR027272">
    <property type="entry name" value="Piezo"/>
</dbReference>
<sequence length="131" mass="15021">GLVVAIIALALQSVVVYRQRVQRRQHGLPEASTGRVFPSFQIDELDRSMFDLLKFVVDFGFYKFGFEYIVYVGLPEDTCFAYPWDHLFGEPSTLTKNVNFDIWFGLSNYAINWPAENLIADFILLLVASCQ</sequence>
<keyword evidence="3" id="KW-1185">Reference proteome</keyword>
<dbReference type="GO" id="GO:0016020">
    <property type="term" value="C:membrane"/>
    <property type="evidence" value="ECO:0007669"/>
    <property type="project" value="InterPro"/>
</dbReference>
<name>A0A2G9TH22_TELCI</name>
<feature type="chain" id="PRO_5013863296" evidence="1">
    <location>
        <begin position="19"/>
        <end position="131"/>
    </location>
</feature>